<dbReference type="EMBL" id="JASAOK010000039">
    <property type="protein sequence ID" value="KAK6217033.1"/>
    <property type="molecule type" value="Genomic_DNA"/>
</dbReference>
<dbReference type="GO" id="GO:0004497">
    <property type="term" value="F:monooxygenase activity"/>
    <property type="evidence" value="ECO:0007669"/>
    <property type="project" value="UniProtKB-KW"/>
</dbReference>
<dbReference type="AlphaFoldDB" id="A0AAV9TAK5"/>
<name>A0AAV9TAK5_9PEZI</name>
<comment type="caution">
    <text evidence="1">The sequence shown here is derived from an EMBL/GenBank/DDBJ whole genome shotgun (WGS) entry which is preliminary data.</text>
</comment>
<gene>
    <name evidence="1" type="ORF">QIS74_07147</name>
</gene>
<reference evidence="1 2" key="1">
    <citation type="submission" date="2023-04" db="EMBL/GenBank/DDBJ databases">
        <title>Colletotrichum tabacum stain YC1 causing leaf anthracnose on Nicotiana tabacum(L.) cv.</title>
        <authorList>
            <person name="Ji Z."/>
            <person name="Wang M."/>
            <person name="Zhang J."/>
            <person name="Wang N."/>
            <person name="Zhou Z."/>
        </authorList>
    </citation>
    <scope>NUCLEOTIDE SEQUENCE [LARGE SCALE GENOMIC DNA]</scope>
    <source>
        <strain evidence="1 2">YC1</strain>
    </source>
</reference>
<accession>A0AAV9TAK5</accession>
<evidence type="ECO:0000313" key="2">
    <source>
        <dbReference type="Proteomes" id="UP001327957"/>
    </source>
</evidence>
<keyword evidence="1" id="KW-0503">Monooxygenase</keyword>
<sequence length="101" mass="11414">MPKVFRHACGEIPAELRQDRGIINQNITVRSDVAEKLQTGIFTLRRPSIASFTNRKLTRQGGHEWKPWRLFGEEGKPELAEETLLMTAAGAGELSERIELI</sequence>
<organism evidence="1 2">
    <name type="scientific">Colletotrichum tabaci</name>
    <dbReference type="NCBI Taxonomy" id="1209068"/>
    <lineage>
        <taxon>Eukaryota</taxon>
        <taxon>Fungi</taxon>
        <taxon>Dikarya</taxon>
        <taxon>Ascomycota</taxon>
        <taxon>Pezizomycotina</taxon>
        <taxon>Sordariomycetes</taxon>
        <taxon>Hypocreomycetidae</taxon>
        <taxon>Glomerellales</taxon>
        <taxon>Glomerellaceae</taxon>
        <taxon>Colletotrichum</taxon>
        <taxon>Colletotrichum destructivum species complex</taxon>
    </lineage>
</organism>
<keyword evidence="1" id="KW-0560">Oxidoreductase</keyword>
<proteinExistence type="predicted"/>
<evidence type="ECO:0000313" key="1">
    <source>
        <dbReference type="EMBL" id="KAK6217033.1"/>
    </source>
</evidence>
<keyword evidence="2" id="KW-1185">Reference proteome</keyword>
<dbReference type="Proteomes" id="UP001327957">
    <property type="component" value="Unassembled WGS sequence"/>
</dbReference>
<protein>
    <submittedName>
        <fullName evidence="1">Dimethylaniline monooxygenase</fullName>
    </submittedName>
</protein>